<dbReference type="GO" id="GO:0006412">
    <property type="term" value="P:translation"/>
    <property type="evidence" value="ECO:0007669"/>
    <property type="project" value="UniProtKB-UniRule"/>
</dbReference>
<reference evidence="10 11" key="1">
    <citation type="submission" date="2018-06" db="EMBL/GenBank/DDBJ databases">
        <authorList>
            <consortium name="Pathogen Informatics"/>
            <person name="Doyle S."/>
        </authorList>
    </citation>
    <scope>NUCLEOTIDE SEQUENCE [LARGE SCALE GENOMIC DNA]</scope>
    <source>
        <strain evidence="10 11">NCTC10723</strain>
    </source>
</reference>
<dbReference type="GO" id="GO:1990904">
    <property type="term" value="C:ribonucleoprotein complex"/>
    <property type="evidence" value="ECO:0007669"/>
    <property type="project" value="UniProtKB-KW"/>
</dbReference>
<keyword evidence="2 7" id="KW-0699">rRNA-binding</keyword>
<evidence type="ECO:0000256" key="5">
    <source>
        <dbReference type="ARBA" id="ARBA00023274"/>
    </source>
</evidence>
<dbReference type="EMBL" id="UGGU01000003">
    <property type="protein sequence ID" value="STO31245.1"/>
    <property type="molecule type" value="Genomic_DNA"/>
</dbReference>
<accession>A0A377GWC1</accession>
<dbReference type="InterPro" id="IPR020069">
    <property type="entry name" value="Ribosomal_bL9_C"/>
</dbReference>
<evidence type="ECO:0000256" key="2">
    <source>
        <dbReference type="ARBA" id="ARBA00022730"/>
    </source>
</evidence>
<evidence type="ECO:0000256" key="4">
    <source>
        <dbReference type="ARBA" id="ARBA00022980"/>
    </source>
</evidence>
<dbReference type="SUPFAM" id="SSF55658">
    <property type="entry name" value="L9 N-domain-like"/>
    <property type="match status" value="1"/>
</dbReference>
<evidence type="ECO:0000256" key="6">
    <source>
        <dbReference type="ARBA" id="ARBA00035292"/>
    </source>
</evidence>
<dbReference type="FunFam" id="3.40.5.10:FF:000010">
    <property type="entry name" value="50S ribosomal protein L9"/>
    <property type="match status" value="1"/>
</dbReference>
<comment type="similarity">
    <text evidence="1 7">Belongs to the bacterial ribosomal protein bL9 family.</text>
</comment>
<dbReference type="RefSeq" id="WP_115269378.1">
    <property type="nucleotide sequence ID" value="NZ_UGGU01000003.1"/>
</dbReference>
<evidence type="ECO:0000256" key="1">
    <source>
        <dbReference type="ARBA" id="ARBA00010605"/>
    </source>
</evidence>
<dbReference type="PANTHER" id="PTHR21368">
    <property type="entry name" value="50S RIBOSOMAL PROTEIN L9"/>
    <property type="match status" value="1"/>
</dbReference>
<keyword evidence="11" id="KW-1185">Reference proteome</keyword>
<name>A0A377GWC1_9FUSO</name>
<organism evidence="10 11">
    <name type="scientific">Fusobacterium necrogenes</name>
    <dbReference type="NCBI Taxonomy" id="858"/>
    <lineage>
        <taxon>Bacteria</taxon>
        <taxon>Fusobacteriati</taxon>
        <taxon>Fusobacteriota</taxon>
        <taxon>Fusobacteriia</taxon>
        <taxon>Fusobacteriales</taxon>
        <taxon>Fusobacteriaceae</taxon>
        <taxon>Fusobacterium</taxon>
    </lineage>
</organism>
<proteinExistence type="inferred from homology"/>
<dbReference type="Gene3D" id="3.40.5.10">
    <property type="entry name" value="Ribosomal protein L9, N-terminal domain"/>
    <property type="match status" value="1"/>
</dbReference>
<evidence type="ECO:0000313" key="11">
    <source>
        <dbReference type="Proteomes" id="UP000255328"/>
    </source>
</evidence>
<dbReference type="GO" id="GO:0019843">
    <property type="term" value="F:rRNA binding"/>
    <property type="evidence" value="ECO:0007669"/>
    <property type="project" value="UniProtKB-UniRule"/>
</dbReference>
<dbReference type="InterPro" id="IPR036935">
    <property type="entry name" value="Ribosomal_bL9_N_sf"/>
</dbReference>
<dbReference type="AlphaFoldDB" id="A0A377GWC1"/>
<dbReference type="InterPro" id="IPR020070">
    <property type="entry name" value="Ribosomal_bL9_N"/>
</dbReference>
<dbReference type="Pfam" id="PF01281">
    <property type="entry name" value="Ribosomal_L9_N"/>
    <property type="match status" value="1"/>
</dbReference>
<feature type="domain" description="Ribosomal protein L9" evidence="9">
    <location>
        <begin position="16"/>
        <end position="43"/>
    </location>
</feature>
<gene>
    <name evidence="7 10" type="primary">rplI</name>
    <name evidence="10" type="ORF">NCTC10723_00690</name>
</gene>
<dbReference type="GO" id="GO:0005840">
    <property type="term" value="C:ribosome"/>
    <property type="evidence" value="ECO:0007669"/>
    <property type="project" value="UniProtKB-KW"/>
</dbReference>
<keyword evidence="3 7" id="KW-0694">RNA-binding</keyword>
<dbReference type="PROSITE" id="PS00651">
    <property type="entry name" value="RIBOSOMAL_L9"/>
    <property type="match status" value="1"/>
</dbReference>
<evidence type="ECO:0000256" key="3">
    <source>
        <dbReference type="ARBA" id="ARBA00022884"/>
    </source>
</evidence>
<dbReference type="SUPFAM" id="SSF55653">
    <property type="entry name" value="Ribosomal protein L9 C-domain"/>
    <property type="match status" value="1"/>
</dbReference>
<feature type="coiled-coil region" evidence="8">
    <location>
        <begin position="47"/>
        <end position="78"/>
    </location>
</feature>
<dbReference type="InterPro" id="IPR036791">
    <property type="entry name" value="Ribosomal_bL9_C_sf"/>
</dbReference>
<keyword evidence="4 7" id="KW-0689">Ribosomal protein</keyword>
<keyword evidence="5 7" id="KW-0687">Ribonucleoprotein</keyword>
<dbReference type="InterPro" id="IPR020594">
    <property type="entry name" value="Ribosomal_bL9_bac/chp"/>
</dbReference>
<dbReference type="Gene3D" id="3.10.430.100">
    <property type="entry name" value="Ribosomal protein L9, C-terminal domain"/>
    <property type="match status" value="1"/>
</dbReference>
<evidence type="ECO:0000259" key="9">
    <source>
        <dbReference type="PROSITE" id="PS00651"/>
    </source>
</evidence>
<evidence type="ECO:0000313" key="10">
    <source>
        <dbReference type="EMBL" id="STO31245.1"/>
    </source>
</evidence>
<dbReference type="OrthoDB" id="9788336at2"/>
<dbReference type="InterPro" id="IPR009027">
    <property type="entry name" value="Ribosomal_bL9/RNase_H1_N"/>
</dbReference>
<dbReference type="InterPro" id="IPR000244">
    <property type="entry name" value="Ribosomal_bL9"/>
</dbReference>
<evidence type="ECO:0000256" key="8">
    <source>
        <dbReference type="SAM" id="Coils"/>
    </source>
</evidence>
<dbReference type="Pfam" id="PF03948">
    <property type="entry name" value="Ribosomal_L9_C"/>
    <property type="match status" value="1"/>
</dbReference>
<sequence length="149" mass="16693">MAKIQVILTQDVAGQGRKGDIVSVSDGYAHNFLIKNNKGILATPEELKKIENKKKKEEKRHEEEKVKAQELKKILELKKVEISVKTGENGKLFGTITNKEVAVALEQTFGIKIDRKKIECNIKSLGEHIAIIKLHTEVKAEVKIIAKAQ</sequence>
<keyword evidence="8" id="KW-0175">Coiled coil</keyword>
<comment type="function">
    <text evidence="7">Binds to the 23S rRNA.</text>
</comment>
<dbReference type="Proteomes" id="UP000255328">
    <property type="component" value="Unassembled WGS sequence"/>
</dbReference>
<dbReference type="GO" id="GO:0003735">
    <property type="term" value="F:structural constituent of ribosome"/>
    <property type="evidence" value="ECO:0007669"/>
    <property type="project" value="InterPro"/>
</dbReference>
<dbReference type="HAMAP" id="MF_00503">
    <property type="entry name" value="Ribosomal_bL9"/>
    <property type="match status" value="1"/>
</dbReference>
<dbReference type="NCBIfam" id="TIGR00158">
    <property type="entry name" value="L9"/>
    <property type="match status" value="1"/>
</dbReference>
<protein>
    <recommendedName>
        <fullName evidence="6 7">Large ribosomal subunit protein bL9</fullName>
    </recommendedName>
</protein>
<evidence type="ECO:0000256" key="7">
    <source>
        <dbReference type="HAMAP-Rule" id="MF_00503"/>
    </source>
</evidence>